<evidence type="ECO:0000256" key="3">
    <source>
        <dbReference type="SAM" id="Phobius"/>
    </source>
</evidence>
<feature type="transmembrane region" description="Helical" evidence="3">
    <location>
        <begin position="89"/>
        <end position="106"/>
    </location>
</feature>
<dbReference type="PANTHER" id="PTHR11328">
    <property type="entry name" value="MAJOR FACILITATOR SUPERFAMILY DOMAIN-CONTAINING PROTEIN"/>
    <property type="match status" value="1"/>
</dbReference>
<comment type="caution">
    <text evidence="4">The sequence shown here is derived from an EMBL/GenBank/DDBJ whole genome shotgun (WGS) entry which is preliminary data.</text>
</comment>
<evidence type="ECO:0000313" key="5">
    <source>
        <dbReference type="Proteomes" id="UP000006087"/>
    </source>
</evidence>
<feature type="transmembrane region" description="Helical" evidence="3">
    <location>
        <begin position="35"/>
        <end position="58"/>
    </location>
</feature>
<dbReference type="CDD" id="cd17332">
    <property type="entry name" value="MFS_MelB_like"/>
    <property type="match status" value="1"/>
</dbReference>
<dbReference type="GO" id="GO:0006814">
    <property type="term" value="P:sodium ion transport"/>
    <property type="evidence" value="ECO:0007669"/>
    <property type="project" value="InterPro"/>
</dbReference>
<feature type="region of interest" description="Disordered" evidence="2">
    <location>
        <begin position="456"/>
        <end position="485"/>
    </location>
</feature>
<dbReference type="SUPFAM" id="SSF103473">
    <property type="entry name" value="MFS general substrate transporter"/>
    <property type="match status" value="1"/>
</dbReference>
<feature type="transmembrane region" description="Helical" evidence="3">
    <location>
        <begin position="240"/>
        <end position="263"/>
    </location>
</feature>
<dbReference type="Gene3D" id="1.20.1250.20">
    <property type="entry name" value="MFS general substrate transporter like domains"/>
    <property type="match status" value="1"/>
</dbReference>
<proteinExistence type="inferred from homology"/>
<feature type="transmembrane region" description="Helical" evidence="3">
    <location>
        <begin position="304"/>
        <end position="324"/>
    </location>
</feature>
<dbReference type="RefSeq" id="WP_005346301.1">
    <property type="nucleotide sequence ID" value="NZ_JH823256.1"/>
</dbReference>
<dbReference type="EMBL" id="AGWU01000022">
    <property type="protein sequence ID" value="EKB18162.1"/>
    <property type="molecule type" value="Genomic_DNA"/>
</dbReference>
<dbReference type="PANTHER" id="PTHR11328:SF43">
    <property type="entry name" value="SULFOQUINOVOSE IMPORTER-RELATED"/>
    <property type="match status" value="1"/>
</dbReference>
<evidence type="ECO:0000256" key="2">
    <source>
        <dbReference type="SAM" id="MobiDB-lite"/>
    </source>
</evidence>
<dbReference type="PATRIC" id="fig|1073383.3.peg.3186"/>
<accession>K1IQH2</accession>
<feature type="transmembrane region" description="Helical" evidence="3">
    <location>
        <begin position="275"/>
        <end position="297"/>
    </location>
</feature>
<gene>
    <name evidence="4" type="ORF">HMPREF1168_03171</name>
</gene>
<feature type="transmembrane region" description="Helical" evidence="3">
    <location>
        <begin position="161"/>
        <end position="180"/>
    </location>
</feature>
<feature type="transmembrane region" description="Helical" evidence="3">
    <location>
        <begin position="118"/>
        <end position="140"/>
    </location>
</feature>
<feature type="transmembrane region" description="Helical" evidence="3">
    <location>
        <begin position="186"/>
        <end position="206"/>
    </location>
</feature>
<dbReference type="HOGENOM" id="CLU_027408_0_1_6"/>
<keyword evidence="3" id="KW-1133">Transmembrane helix</keyword>
<dbReference type="InterPro" id="IPR001927">
    <property type="entry name" value="Na/Gal_symport"/>
</dbReference>
<sequence>MTYRNVASDRLAWQEKMAYGVGDLGYNFLLNCTTLYLLIFLTDVAAIPAAWAGAIFLVSKFFTACTDLVTGSVLDNRSELGPRGKFRPFLLWTIVPLALINTALFTSLELPLITKTALFTLLFMMFGAFYSFGNASYGAMVPALTKRLQDRAELAAWRQGGANTGLLLCSVGFMPLVLLFDKPQVGYSVAVLIYSVMGAAAVLFCYSRVRERHVLPSVGNESGFSAVQTNARAVLANRPLGILALANLLTLAAFNTKLIVQVFYAQYVIGDVSMIAYMSFISIGCIYLGVLLVPFAVHRFGKLPVYLAGIGVWICGDLLNYLYSESALDYILFTSQALWGSAFVNSLNWAFISDTVEYGEWKTGIRTEGLVYCSLTFCRKCSAALAGLIPGLVLAWSGYVPNATQSTETQSSIANLMFLYPICALICATALMLLFYPLTDTRYQQIVRELAQRHALASPRRPHHRIHEQSTPSPDSHPLRAGQNG</sequence>
<dbReference type="AlphaFoldDB" id="K1IQH2"/>
<comment type="similarity">
    <text evidence="1">Belongs to the sodium:galactoside symporter (TC 2.A.2) family.</text>
</comment>
<feature type="transmembrane region" description="Helical" evidence="3">
    <location>
        <begin position="419"/>
        <end position="438"/>
    </location>
</feature>
<keyword evidence="3" id="KW-0472">Membrane</keyword>
<dbReference type="InterPro" id="IPR039672">
    <property type="entry name" value="MFS_2"/>
</dbReference>
<organism evidence="4 5">
    <name type="scientific">Aeromonas veronii AMC34</name>
    <dbReference type="NCBI Taxonomy" id="1073383"/>
    <lineage>
        <taxon>Bacteria</taxon>
        <taxon>Pseudomonadati</taxon>
        <taxon>Pseudomonadota</taxon>
        <taxon>Gammaproteobacteria</taxon>
        <taxon>Aeromonadales</taxon>
        <taxon>Aeromonadaceae</taxon>
        <taxon>Aeromonas</taxon>
    </lineage>
</organism>
<dbReference type="Proteomes" id="UP000006087">
    <property type="component" value="Unassembled WGS sequence"/>
</dbReference>
<feature type="transmembrane region" description="Helical" evidence="3">
    <location>
        <begin position="330"/>
        <end position="352"/>
    </location>
</feature>
<dbReference type="GO" id="GO:0008643">
    <property type="term" value="P:carbohydrate transport"/>
    <property type="evidence" value="ECO:0007669"/>
    <property type="project" value="InterPro"/>
</dbReference>
<dbReference type="Pfam" id="PF13347">
    <property type="entry name" value="MFS_2"/>
    <property type="match status" value="1"/>
</dbReference>
<dbReference type="GO" id="GO:0005886">
    <property type="term" value="C:plasma membrane"/>
    <property type="evidence" value="ECO:0007669"/>
    <property type="project" value="TreeGrafter"/>
</dbReference>
<dbReference type="GO" id="GO:0015293">
    <property type="term" value="F:symporter activity"/>
    <property type="evidence" value="ECO:0007669"/>
    <property type="project" value="InterPro"/>
</dbReference>
<reference evidence="4 5" key="1">
    <citation type="submission" date="2012-06" db="EMBL/GenBank/DDBJ databases">
        <title>The Genome Sequence of Aeromonas veronii AMC34.</title>
        <authorList>
            <consortium name="The Broad Institute Genome Sequencing Platform"/>
            <person name="Earl A."/>
            <person name="Ward D."/>
            <person name="Feldgarden M."/>
            <person name="Gevers D."/>
            <person name="Graf J."/>
            <person name="Tomasi A."/>
            <person name="Horneman A."/>
            <person name="Walker B."/>
            <person name="Young S.K."/>
            <person name="Zeng Q."/>
            <person name="Gargeya S."/>
            <person name="Fitzgerald M."/>
            <person name="Haas B."/>
            <person name="Abouelleil A."/>
            <person name="Alvarado L."/>
            <person name="Arachchi H.M."/>
            <person name="Berlin A.M."/>
            <person name="Chapman S.B."/>
            <person name="Goldberg J."/>
            <person name="Griggs A."/>
            <person name="Gujja S."/>
            <person name="Hansen M."/>
            <person name="Howarth C."/>
            <person name="Imamovic A."/>
            <person name="Larimer J."/>
            <person name="McCowan C."/>
            <person name="Montmayeur A."/>
            <person name="Murphy C."/>
            <person name="Neiman D."/>
            <person name="Pearson M."/>
            <person name="Priest M."/>
            <person name="Roberts A."/>
            <person name="Saif S."/>
            <person name="Shea T."/>
            <person name="Sisk P."/>
            <person name="Sykes S."/>
            <person name="Wortman J."/>
            <person name="Nusbaum C."/>
            <person name="Birren B."/>
        </authorList>
    </citation>
    <scope>NUCLEOTIDE SEQUENCE [LARGE SCALE GENOMIC DNA]</scope>
    <source>
        <strain evidence="4 5">AMC34</strain>
    </source>
</reference>
<protein>
    <submittedName>
        <fullName evidence="4">Sugar (Glycoside-Pentoside-Hexuronide) transporter</fullName>
    </submittedName>
</protein>
<feature type="transmembrane region" description="Helical" evidence="3">
    <location>
        <begin position="381"/>
        <end position="399"/>
    </location>
</feature>
<keyword evidence="3" id="KW-0812">Transmembrane</keyword>
<evidence type="ECO:0000313" key="4">
    <source>
        <dbReference type="EMBL" id="EKB18162.1"/>
    </source>
</evidence>
<name>K1IQH2_AERVE</name>
<dbReference type="InterPro" id="IPR036259">
    <property type="entry name" value="MFS_trans_sf"/>
</dbReference>
<evidence type="ECO:0000256" key="1">
    <source>
        <dbReference type="ARBA" id="ARBA00009617"/>
    </source>
</evidence>
<dbReference type="NCBIfam" id="TIGR00792">
    <property type="entry name" value="gph"/>
    <property type="match status" value="1"/>
</dbReference>